<keyword evidence="1" id="KW-1133">Transmembrane helix</keyword>
<proteinExistence type="predicted"/>
<reference evidence="2 3" key="1">
    <citation type="submission" date="2024-03" db="EMBL/GenBank/DDBJ databases">
        <title>Human intestinal bacterial collection.</title>
        <authorList>
            <person name="Pauvert C."/>
            <person name="Hitch T.C.A."/>
            <person name="Clavel T."/>
        </authorList>
    </citation>
    <scope>NUCLEOTIDE SEQUENCE [LARGE SCALE GENOMIC DNA]</scope>
    <source>
        <strain evidence="2 3">CLA-JM-H16</strain>
    </source>
</reference>
<name>A0ABV1BFK8_9FIRM</name>
<dbReference type="Proteomes" id="UP001473063">
    <property type="component" value="Unassembled WGS sequence"/>
</dbReference>
<keyword evidence="3" id="KW-1185">Reference proteome</keyword>
<dbReference type="SFLD" id="SFLDG01129">
    <property type="entry name" value="C1.5:_HAD__Beta-PGM__Phosphata"/>
    <property type="match status" value="1"/>
</dbReference>
<dbReference type="CDD" id="cd02603">
    <property type="entry name" value="HAD_sEH-N_like"/>
    <property type="match status" value="1"/>
</dbReference>
<evidence type="ECO:0000256" key="1">
    <source>
        <dbReference type="SAM" id="Phobius"/>
    </source>
</evidence>
<keyword evidence="1" id="KW-0812">Transmembrane</keyword>
<evidence type="ECO:0000313" key="3">
    <source>
        <dbReference type="Proteomes" id="UP001473063"/>
    </source>
</evidence>
<accession>A0ABV1BFK8</accession>
<dbReference type="InterPro" id="IPR023214">
    <property type="entry name" value="HAD_sf"/>
</dbReference>
<dbReference type="NCBIfam" id="TIGR01509">
    <property type="entry name" value="HAD-SF-IA-v3"/>
    <property type="match status" value="1"/>
</dbReference>
<dbReference type="InterPro" id="IPR036412">
    <property type="entry name" value="HAD-like_sf"/>
</dbReference>
<dbReference type="RefSeq" id="WP_349056983.1">
    <property type="nucleotide sequence ID" value="NZ_JBBMEJ010000012.1"/>
</dbReference>
<dbReference type="SFLD" id="SFLDS00003">
    <property type="entry name" value="Haloacid_Dehalogenase"/>
    <property type="match status" value="1"/>
</dbReference>
<dbReference type="Gene3D" id="3.40.50.1000">
    <property type="entry name" value="HAD superfamily/HAD-like"/>
    <property type="match status" value="1"/>
</dbReference>
<evidence type="ECO:0000313" key="2">
    <source>
        <dbReference type="EMBL" id="MEQ2371413.1"/>
    </source>
</evidence>
<protein>
    <submittedName>
        <fullName evidence="2">HAD family phosphatase</fullName>
    </submittedName>
</protein>
<sequence>MKNFKRIAAIAGVIILLLIFCLPMVFAWGSSENSQALFRGAFAAAVLVPIVAYVFWMAYRIWGNKKPEENPNRMIENIIFDVGNVLVDYGWENYLRGYGFPEEKFQKIADATFRNPVWEEQDRAMHDESWYVDRFVESAPEYEKEIREVIRRDSECIHLKDYAETWVKYLKNQGYHLYVLSNYGSYMLDRTKQDMTFLKYMDGVIFSCDVHEIKPEADIYKTLLKRFNLKPEKSVFLDDREVNCEGARKAGIRAIQFKDLKQTAGELEKLGVK</sequence>
<comment type="caution">
    <text evidence="2">The sequence shown here is derived from an EMBL/GenBank/DDBJ whole genome shotgun (WGS) entry which is preliminary data.</text>
</comment>
<organism evidence="2 3">
    <name type="scientific">Blautia aquisgranensis</name>
    <dbReference type="NCBI Taxonomy" id="3133153"/>
    <lineage>
        <taxon>Bacteria</taxon>
        <taxon>Bacillati</taxon>
        <taxon>Bacillota</taxon>
        <taxon>Clostridia</taxon>
        <taxon>Lachnospirales</taxon>
        <taxon>Lachnospiraceae</taxon>
        <taxon>Blautia</taxon>
    </lineage>
</organism>
<gene>
    <name evidence="2" type="ORF">WMO28_10755</name>
</gene>
<keyword evidence="1" id="KW-0472">Membrane</keyword>
<dbReference type="PRINTS" id="PR00413">
    <property type="entry name" value="HADHALOGNASE"/>
</dbReference>
<dbReference type="EMBL" id="JBBMEJ010000012">
    <property type="protein sequence ID" value="MEQ2371413.1"/>
    <property type="molecule type" value="Genomic_DNA"/>
</dbReference>
<feature type="transmembrane region" description="Helical" evidence="1">
    <location>
        <begin position="37"/>
        <end position="56"/>
    </location>
</feature>
<dbReference type="PANTHER" id="PTHR43611:SF3">
    <property type="entry name" value="FLAVIN MONONUCLEOTIDE HYDROLASE 1, CHLOROPLATIC"/>
    <property type="match status" value="1"/>
</dbReference>
<dbReference type="PANTHER" id="PTHR43611">
    <property type="entry name" value="ALPHA-D-GLUCOSE 1-PHOSPHATE PHOSPHATASE"/>
    <property type="match status" value="1"/>
</dbReference>
<dbReference type="SUPFAM" id="SSF56784">
    <property type="entry name" value="HAD-like"/>
    <property type="match status" value="1"/>
</dbReference>
<dbReference type="InterPro" id="IPR006439">
    <property type="entry name" value="HAD-SF_hydro_IA"/>
</dbReference>
<dbReference type="Pfam" id="PF00702">
    <property type="entry name" value="Hydrolase"/>
    <property type="match status" value="1"/>
</dbReference>